<dbReference type="AlphaFoldDB" id="M1JIK7"/>
<dbReference type="SUPFAM" id="SSF46565">
    <property type="entry name" value="Chaperone J-domain"/>
    <property type="match status" value="1"/>
</dbReference>
<dbReference type="VEuPathDB" id="MicrosporidiaDB:AEWR_040010"/>
<dbReference type="SUPFAM" id="SSF48452">
    <property type="entry name" value="TPR-like"/>
    <property type="match status" value="1"/>
</dbReference>
<dbReference type="VEuPathDB" id="MicrosporidiaDB:AEWQ_040010"/>
<protein>
    <recommendedName>
        <fullName evidence="3">J domain-containing protein</fullName>
    </recommendedName>
</protein>
<dbReference type="PANTHER" id="PTHR45188">
    <property type="entry name" value="DNAJ PROTEIN P58IPK HOMOLOG"/>
    <property type="match status" value="1"/>
</dbReference>
<evidence type="ECO:0000313" key="4">
    <source>
        <dbReference type="EMBL" id="AGE95224.1"/>
    </source>
</evidence>
<evidence type="ECO:0000256" key="2">
    <source>
        <dbReference type="ARBA" id="ARBA00022803"/>
    </source>
</evidence>
<keyword evidence="1" id="KW-0677">Repeat</keyword>
<dbReference type="InterPro" id="IPR036869">
    <property type="entry name" value="J_dom_sf"/>
</dbReference>
<gene>
    <name evidence="4" type="ORF">ECU04_0120</name>
</gene>
<dbReference type="VEuPathDB" id="MicrosporidiaDB:AEWD_040020"/>
<accession>M1JIK7</accession>
<organism evidence="4">
    <name type="scientific">Encephalitozoon cuniculi</name>
    <name type="common">Microsporidian parasite</name>
    <dbReference type="NCBI Taxonomy" id="6035"/>
    <lineage>
        <taxon>Eukaryota</taxon>
        <taxon>Fungi</taxon>
        <taxon>Fungi incertae sedis</taxon>
        <taxon>Microsporidia</taxon>
        <taxon>Unikaryonidae</taxon>
        <taxon>Encephalitozoon</taxon>
    </lineage>
</organism>
<proteinExistence type="predicted"/>
<dbReference type="Gene3D" id="1.10.287.110">
    <property type="entry name" value="DnaJ domain"/>
    <property type="match status" value="1"/>
</dbReference>
<sequence length="491" mass="57466">MTVRGPWKGEQKSSKFFGIVDLRKKMVFKAVLGLLLGIVKAQIDLAKEIFKAELSIKSGNLSEAESIYKEISRHFRDNDVFRSKYAEFLMAKGEYDEVIKEFGRDQGMKEKIKRAHECFSILLSNNIRLIATLIKESPYSRPVLESYIQVCLIDERLEEAEKFIKKSRSLFPSRPEFIHQEMQLHFLNGTFSIGIKMLSDLGYKEMAFSFRNILSAYEKIKESSLGSRDKYVRLDKLMRSISLVESDSNFFPSIFSALKLNVIFDLCRSGVEGGMQGLSNRARYLYSKRNNEDSMYLYIMALVFDGDIEEAEEKYRLFGFRNAKLRNHIAYRIETAKMERENARREREEKRHRRRRHMGDGYGGMARNKWDFLGYYKLLGFKEGEKPGEKEIKKAYRKTVVENKKKKKTKQQEKEWEETFKKVNKAFGVLTDKKKREMYNKGIDPDNPQQPSGFGSDPFQKMFRGFGDFEVFDFGGGRRGGRRATTTYFYF</sequence>
<dbReference type="VEuPathDB" id="MicrosporidiaDB:ECU04_0120"/>
<dbReference type="Gene3D" id="1.25.40.10">
    <property type="entry name" value="Tetratricopeptide repeat domain"/>
    <property type="match status" value="1"/>
</dbReference>
<feature type="domain" description="J" evidence="3">
    <location>
        <begin position="374"/>
        <end position="443"/>
    </location>
</feature>
<dbReference type="Pfam" id="PF00226">
    <property type="entry name" value="DnaJ"/>
    <property type="match status" value="1"/>
</dbReference>
<reference evidence="4" key="1">
    <citation type="journal article" date="2013" name="Eukaryot. Cell">
        <title>Extremely Reduced Levels of Heterozygosity in the Vertebrate Pathogen Encephalitozoon cuniculi.</title>
        <authorList>
            <person name="Selman M."/>
            <person name="Sak B."/>
            <person name="Kvac M."/>
            <person name="Farinelli L."/>
            <person name="Weiss L.M."/>
            <person name="Corradi N."/>
        </authorList>
    </citation>
    <scope>NUCLEOTIDE SEQUENCE</scope>
</reference>
<dbReference type="InterPro" id="IPR001623">
    <property type="entry name" value="DnaJ_domain"/>
</dbReference>
<evidence type="ECO:0000259" key="3">
    <source>
        <dbReference type="PROSITE" id="PS50076"/>
    </source>
</evidence>
<name>M1JIK7_ENCCN</name>
<dbReference type="InterPro" id="IPR011990">
    <property type="entry name" value="TPR-like_helical_dom_sf"/>
</dbReference>
<dbReference type="VEuPathDB" id="MicrosporidiaDB:M970_040010"/>
<keyword evidence="2" id="KW-0802">TPR repeat</keyword>
<dbReference type="PANTHER" id="PTHR45188:SF2">
    <property type="entry name" value="DNAJ HOMOLOG SUBFAMILY C MEMBER 7"/>
    <property type="match status" value="1"/>
</dbReference>
<dbReference type="EMBL" id="KC513606">
    <property type="protein sequence ID" value="AGE95224.1"/>
    <property type="molecule type" value="Genomic_DNA"/>
</dbReference>
<dbReference type="PROSITE" id="PS50076">
    <property type="entry name" value="DNAJ_2"/>
    <property type="match status" value="1"/>
</dbReference>
<evidence type="ECO:0000256" key="1">
    <source>
        <dbReference type="ARBA" id="ARBA00022737"/>
    </source>
</evidence>